<name>A0A921GKJ3_9MICO</name>
<evidence type="ECO:0000256" key="1">
    <source>
        <dbReference type="SAM" id="MobiDB-lite"/>
    </source>
</evidence>
<evidence type="ECO:0000313" key="3">
    <source>
        <dbReference type="Proteomes" id="UP000775129"/>
    </source>
</evidence>
<evidence type="ECO:0000313" key="2">
    <source>
        <dbReference type="EMBL" id="HJF48467.1"/>
    </source>
</evidence>
<gene>
    <name evidence="2" type="ORF">K8W24_01505</name>
</gene>
<dbReference type="Proteomes" id="UP000775129">
    <property type="component" value="Unassembled WGS sequence"/>
</dbReference>
<dbReference type="AlphaFoldDB" id="A0A921GKJ3"/>
<protein>
    <submittedName>
        <fullName evidence="2">Uncharacterized protein</fullName>
    </submittedName>
</protein>
<feature type="region of interest" description="Disordered" evidence="1">
    <location>
        <begin position="43"/>
        <end position="117"/>
    </location>
</feature>
<comment type="caution">
    <text evidence="2">The sequence shown here is derived from an EMBL/GenBank/DDBJ whole genome shotgun (WGS) entry which is preliminary data.</text>
</comment>
<proteinExistence type="predicted"/>
<reference evidence="2" key="1">
    <citation type="journal article" date="2021" name="PeerJ">
        <title>Extensive microbial diversity within the chicken gut microbiome revealed by metagenomics and culture.</title>
        <authorList>
            <person name="Gilroy R."/>
            <person name="Ravi A."/>
            <person name="Getino M."/>
            <person name="Pursley I."/>
            <person name="Horton D.L."/>
            <person name="Alikhan N.F."/>
            <person name="Baker D."/>
            <person name="Gharbi K."/>
            <person name="Hall N."/>
            <person name="Watson M."/>
            <person name="Adriaenssens E.M."/>
            <person name="Foster-Nyarko E."/>
            <person name="Jarju S."/>
            <person name="Secka A."/>
            <person name="Antonio M."/>
            <person name="Oren A."/>
            <person name="Chaudhuri R.R."/>
            <person name="La Ragione R."/>
            <person name="Hildebrand F."/>
            <person name="Pallen M.J."/>
        </authorList>
    </citation>
    <scope>NUCLEOTIDE SEQUENCE</scope>
    <source>
        <strain evidence="2">1647</strain>
    </source>
</reference>
<feature type="compositionally biased region" description="Basic residues" evidence="1">
    <location>
        <begin position="86"/>
        <end position="109"/>
    </location>
</feature>
<organism evidence="2 3">
    <name type="scientific">Brachybacterium paraconglomeratum</name>
    <dbReference type="NCBI Taxonomy" id="173362"/>
    <lineage>
        <taxon>Bacteria</taxon>
        <taxon>Bacillati</taxon>
        <taxon>Actinomycetota</taxon>
        <taxon>Actinomycetes</taxon>
        <taxon>Micrococcales</taxon>
        <taxon>Dermabacteraceae</taxon>
        <taxon>Brachybacterium</taxon>
    </lineage>
</organism>
<dbReference type="EMBL" id="DYWO01000049">
    <property type="protein sequence ID" value="HJF48467.1"/>
    <property type="molecule type" value="Genomic_DNA"/>
</dbReference>
<reference evidence="2" key="2">
    <citation type="submission" date="2021-09" db="EMBL/GenBank/DDBJ databases">
        <authorList>
            <person name="Gilroy R."/>
        </authorList>
    </citation>
    <scope>NUCLEOTIDE SEQUENCE</scope>
    <source>
        <strain evidence="2">1647</strain>
    </source>
</reference>
<sequence length="126" mass="13681">MKNATIATSRTRATSDHLIAYRPLPSAWGDVDALHAVRERRSLAASQGLDPSTLEFRAPSEPAPRLTSGQHFAPARGPADPDRSPSRRRPARSRRPARHPAPAGRHRERPAHPGLLAPLFGVLRGA</sequence>
<accession>A0A921GKJ3</accession>